<accession>A0AAW5SQL5</accession>
<dbReference type="SUPFAM" id="SSF46689">
    <property type="entry name" value="Homeodomain-like"/>
    <property type="match status" value="1"/>
</dbReference>
<evidence type="ECO:0000313" key="9">
    <source>
        <dbReference type="Proteomes" id="UP001207528"/>
    </source>
</evidence>
<comment type="caution">
    <text evidence="7">The sequence shown here is derived from an EMBL/GenBank/DDBJ whole genome shotgun (WGS) entry which is preliminary data.</text>
</comment>
<dbReference type="InterPro" id="IPR001647">
    <property type="entry name" value="HTH_TetR"/>
</dbReference>
<dbReference type="EMBL" id="BCTA01000023">
    <property type="protein sequence ID" value="GAT08368.1"/>
    <property type="molecule type" value="Genomic_DNA"/>
</dbReference>
<evidence type="ECO:0000256" key="1">
    <source>
        <dbReference type="ARBA" id="ARBA00023015"/>
    </source>
</evidence>
<protein>
    <submittedName>
        <fullName evidence="6 7">Transcriptional regulator</fullName>
    </submittedName>
</protein>
<reference evidence="6 8" key="1">
    <citation type="journal article" date="2016" name="Genome Announc.">
        <title>Draft Genome Sequences of Five Rapidly Growing Mycobacterium Species, M. thermoresistibile, M. fortuitum subsp. acetamidolyticum, M. canariasense, M. brisbanense, and M. novocastrense.</title>
        <authorList>
            <person name="Katahira K."/>
            <person name="Ogura Y."/>
            <person name="Gotoh Y."/>
            <person name="Hayashi T."/>
        </authorList>
    </citation>
    <scope>NUCLEOTIDE SEQUENCE [LARGE SCALE GENOMIC DNA]</scope>
    <source>
        <strain evidence="6 8">JCM18114</strain>
    </source>
</reference>
<dbReference type="RefSeq" id="WP_067388128.1">
    <property type="nucleotide sequence ID" value="NZ_BCTA01000023.1"/>
</dbReference>
<name>A0AAW5SQL5_MYCNV</name>
<gene>
    <name evidence="7" type="ORF">H7I77_21490</name>
    <name evidence="6" type="ORF">RMCN_1501</name>
</gene>
<feature type="DNA-binding region" description="H-T-H motif" evidence="4">
    <location>
        <begin position="31"/>
        <end position="50"/>
    </location>
</feature>
<dbReference type="PROSITE" id="PS50977">
    <property type="entry name" value="HTH_TETR_2"/>
    <property type="match status" value="1"/>
</dbReference>
<dbReference type="PANTHER" id="PTHR30055:SF234">
    <property type="entry name" value="HTH-TYPE TRANSCRIPTIONAL REGULATOR BETI"/>
    <property type="match status" value="1"/>
</dbReference>
<dbReference type="InterPro" id="IPR009057">
    <property type="entry name" value="Homeodomain-like_sf"/>
</dbReference>
<dbReference type="AlphaFoldDB" id="A0AAW5SQL5"/>
<dbReference type="PANTHER" id="PTHR30055">
    <property type="entry name" value="HTH-TYPE TRANSCRIPTIONAL REGULATOR RUTR"/>
    <property type="match status" value="1"/>
</dbReference>
<dbReference type="Gene3D" id="1.10.357.10">
    <property type="entry name" value="Tetracycline Repressor, domain 2"/>
    <property type="match status" value="1"/>
</dbReference>
<dbReference type="GO" id="GO:0000976">
    <property type="term" value="F:transcription cis-regulatory region binding"/>
    <property type="evidence" value="ECO:0007669"/>
    <property type="project" value="TreeGrafter"/>
</dbReference>
<evidence type="ECO:0000313" key="8">
    <source>
        <dbReference type="Proteomes" id="UP000069773"/>
    </source>
</evidence>
<dbReference type="Pfam" id="PF00440">
    <property type="entry name" value="TetR_N"/>
    <property type="match status" value="1"/>
</dbReference>
<keyword evidence="2 4" id="KW-0238">DNA-binding</keyword>
<keyword evidence="3" id="KW-0804">Transcription</keyword>
<dbReference type="GO" id="GO:0003700">
    <property type="term" value="F:DNA-binding transcription factor activity"/>
    <property type="evidence" value="ECO:0007669"/>
    <property type="project" value="TreeGrafter"/>
</dbReference>
<evidence type="ECO:0000256" key="3">
    <source>
        <dbReference type="ARBA" id="ARBA00023163"/>
    </source>
</evidence>
<organism evidence="7 9">
    <name type="scientific">Mycolicibacterium novocastrense</name>
    <name type="common">Mycobacterium novocastrense</name>
    <dbReference type="NCBI Taxonomy" id="59813"/>
    <lineage>
        <taxon>Bacteria</taxon>
        <taxon>Bacillati</taxon>
        <taxon>Actinomycetota</taxon>
        <taxon>Actinomycetes</taxon>
        <taxon>Mycobacteriales</taxon>
        <taxon>Mycobacteriaceae</taxon>
        <taxon>Mycolicibacterium</taxon>
    </lineage>
</organism>
<dbReference type="Proteomes" id="UP000069773">
    <property type="component" value="Unassembled WGS sequence"/>
</dbReference>
<proteinExistence type="predicted"/>
<feature type="domain" description="HTH tetR-type" evidence="5">
    <location>
        <begin position="7"/>
        <end position="68"/>
    </location>
</feature>
<keyword evidence="8" id="KW-1185">Reference proteome</keyword>
<sequence>MSVPVELSAKQQLVLTAERLFAQRGLDGVPLRQIGTEAAMANKSAVQYHFGSKEGLIQAILLHRLEHLTQRRRLLAARAPSDDLRAIVEAHQLPLIEMAEDESCFYVSFLEQLLRYDSSASPLASLPEEHQKSHREYVRRVGDTTRHIPRPIRDERIHRVSAMCVHACADRHRYRAFGLPVPAYALHVSSLLDDFVAVLVAPPSEETLAALKGSRQRRVALRSLP</sequence>
<evidence type="ECO:0000256" key="4">
    <source>
        <dbReference type="PROSITE-ProRule" id="PRU00335"/>
    </source>
</evidence>
<evidence type="ECO:0000313" key="6">
    <source>
        <dbReference type="EMBL" id="GAT08368.1"/>
    </source>
</evidence>
<reference evidence="7" key="2">
    <citation type="submission" date="2020-07" db="EMBL/GenBank/DDBJ databases">
        <authorList>
            <person name="Pettersson B.M.F."/>
            <person name="Behra P.R.K."/>
            <person name="Ramesh M."/>
            <person name="Das S."/>
            <person name="Dasgupta S."/>
            <person name="Kirsebom L.A."/>
        </authorList>
    </citation>
    <scope>NUCLEOTIDE SEQUENCE</scope>
    <source>
        <strain evidence="7">DSM 44203</strain>
    </source>
</reference>
<keyword evidence="1" id="KW-0805">Transcription regulation</keyword>
<dbReference type="InterPro" id="IPR050109">
    <property type="entry name" value="HTH-type_TetR-like_transc_reg"/>
</dbReference>
<dbReference type="EMBL" id="JACKTI010000057">
    <property type="protein sequence ID" value="MCV7025892.1"/>
    <property type="molecule type" value="Genomic_DNA"/>
</dbReference>
<dbReference type="Proteomes" id="UP001207528">
    <property type="component" value="Unassembled WGS sequence"/>
</dbReference>
<evidence type="ECO:0000313" key="7">
    <source>
        <dbReference type="EMBL" id="MCV7025892.1"/>
    </source>
</evidence>
<reference evidence="7" key="3">
    <citation type="journal article" date="2022" name="BMC Genomics">
        <title>Comparative genome analysis of mycobacteria focusing on tRNA and non-coding RNA.</title>
        <authorList>
            <person name="Behra P.R.K."/>
            <person name="Pettersson B.M.F."/>
            <person name="Ramesh M."/>
            <person name="Das S."/>
            <person name="Dasgupta S."/>
            <person name="Kirsebom L.A."/>
        </authorList>
    </citation>
    <scope>NUCLEOTIDE SEQUENCE</scope>
    <source>
        <strain evidence="7">DSM 44203</strain>
    </source>
</reference>
<evidence type="ECO:0000256" key="2">
    <source>
        <dbReference type="ARBA" id="ARBA00023125"/>
    </source>
</evidence>
<evidence type="ECO:0000259" key="5">
    <source>
        <dbReference type="PROSITE" id="PS50977"/>
    </source>
</evidence>